<sequence>MCTQGQFIGKKHRITIDLNQKYVRIQKKHRIANEIIKINGVIKNLKTICEILEGTVGLNNVSSTIRDEIIKLSLILNNEKNKNNVLFKTTIKSSLSEDFEIQIERHQYQIITEAQICKYLIEELNNNNMLSGRQFSNLKRLLPNDLEVQTQTVAAVHFKALEALIELVEISQWKKDAEENINKLQTILTLSNTNVENLTYDNPLASGIICNKSELVKNLPQDCQEEFQTSNNNFRKIEESSSMEKPKEQNMLWK</sequence>
<evidence type="ECO:0000313" key="2">
    <source>
        <dbReference type="EMBL" id="RIB24347.1"/>
    </source>
</evidence>
<feature type="region of interest" description="Disordered" evidence="1">
    <location>
        <begin position="230"/>
        <end position="254"/>
    </location>
</feature>
<keyword evidence="3" id="KW-1185">Reference proteome</keyword>
<name>A0A397VSN4_9GLOM</name>
<accession>A0A397VSN4</accession>
<evidence type="ECO:0000313" key="3">
    <source>
        <dbReference type="Proteomes" id="UP000266673"/>
    </source>
</evidence>
<dbReference type="EMBL" id="QKWP01000220">
    <property type="protein sequence ID" value="RIB24347.1"/>
    <property type="molecule type" value="Genomic_DNA"/>
</dbReference>
<gene>
    <name evidence="2" type="ORF">C2G38_2168814</name>
</gene>
<dbReference type="AlphaFoldDB" id="A0A397VSN4"/>
<dbReference type="Proteomes" id="UP000266673">
    <property type="component" value="Unassembled WGS sequence"/>
</dbReference>
<protein>
    <submittedName>
        <fullName evidence="2">Uncharacterized protein</fullName>
    </submittedName>
</protein>
<feature type="compositionally biased region" description="Basic and acidic residues" evidence="1">
    <location>
        <begin position="235"/>
        <end position="248"/>
    </location>
</feature>
<proteinExistence type="predicted"/>
<organism evidence="2 3">
    <name type="scientific">Gigaspora rosea</name>
    <dbReference type="NCBI Taxonomy" id="44941"/>
    <lineage>
        <taxon>Eukaryota</taxon>
        <taxon>Fungi</taxon>
        <taxon>Fungi incertae sedis</taxon>
        <taxon>Mucoromycota</taxon>
        <taxon>Glomeromycotina</taxon>
        <taxon>Glomeromycetes</taxon>
        <taxon>Diversisporales</taxon>
        <taxon>Gigasporaceae</taxon>
        <taxon>Gigaspora</taxon>
    </lineage>
</organism>
<evidence type="ECO:0000256" key="1">
    <source>
        <dbReference type="SAM" id="MobiDB-lite"/>
    </source>
</evidence>
<reference evidence="2 3" key="1">
    <citation type="submission" date="2018-06" db="EMBL/GenBank/DDBJ databases">
        <title>Comparative genomics reveals the genomic features of Rhizophagus irregularis, R. cerebriforme, R. diaphanum and Gigaspora rosea, and their symbiotic lifestyle signature.</title>
        <authorList>
            <person name="Morin E."/>
            <person name="San Clemente H."/>
            <person name="Chen E.C.H."/>
            <person name="De La Providencia I."/>
            <person name="Hainaut M."/>
            <person name="Kuo A."/>
            <person name="Kohler A."/>
            <person name="Murat C."/>
            <person name="Tang N."/>
            <person name="Roy S."/>
            <person name="Loubradou J."/>
            <person name="Henrissat B."/>
            <person name="Grigoriev I.V."/>
            <person name="Corradi N."/>
            <person name="Roux C."/>
            <person name="Martin F.M."/>
        </authorList>
    </citation>
    <scope>NUCLEOTIDE SEQUENCE [LARGE SCALE GENOMIC DNA]</scope>
    <source>
        <strain evidence="2 3">DAOM 194757</strain>
    </source>
</reference>
<comment type="caution">
    <text evidence="2">The sequence shown here is derived from an EMBL/GenBank/DDBJ whole genome shotgun (WGS) entry which is preliminary data.</text>
</comment>